<dbReference type="PANTHER" id="PTHR34370:SF1">
    <property type="entry name" value="OS04G0600100 PROTEIN"/>
    <property type="match status" value="1"/>
</dbReference>
<gene>
    <name evidence="2" type="ORF">LAMO00422_LOCUS17790</name>
</gene>
<accession>A0A7S0H113</accession>
<dbReference type="EMBL" id="HBEM01026162">
    <property type="protein sequence ID" value="CAD8458839.1"/>
    <property type="molecule type" value="Transcribed_RNA"/>
</dbReference>
<feature type="transmembrane region" description="Helical" evidence="1">
    <location>
        <begin position="134"/>
        <end position="159"/>
    </location>
</feature>
<feature type="transmembrane region" description="Helical" evidence="1">
    <location>
        <begin position="40"/>
        <end position="68"/>
    </location>
</feature>
<protein>
    <submittedName>
        <fullName evidence="2">Uncharacterized protein</fullName>
    </submittedName>
</protein>
<sequence length="182" mass="19620">MRGDCVGLVCAFVFWFCVCCVCCCHRLFSDCGVLCVEKRMAALGLGCLLSYGFVSNINVGVITAVAWASFSKQTGLSPLAEGQWLKFVAVQVGIYAVVGNLLRPVRLALAVSVAPMFNKAIAFLQNKLQVSKGLAVFLNVVLFNVIINISFMCTGIWIASKLVGVPAIPPGRLPEWVPSWVT</sequence>
<name>A0A7S0H113_9EUKA</name>
<feature type="transmembrane region" description="Helical" evidence="1">
    <location>
        <begin position="6"/>
        <end position="28"/>
    </location>
</feature>
<proteinExistence type="predicted"/>
<dbReference type="AlphaFoldDB" id="A0A7S0H113"/>
<keyword evidence="1" id="KW-0812">Transmembrane</keyword>
<keyword evidence="1" id="KW-0472">Membrane</keyword>
<evidence type="ECO:0000256" key="1">
    <source>
        <dbReference type="SAM" id="Phobius"/>
    </source>
</evidence>
<evidence type="ECO:0000313" key="2">
    <source>
        <dbReference type="EMBL" id="CAD8458839.1"/>
    </source>
</evidence>
<feature type="transmembrane region" description="Helical" evidence="1">
    <location>
        <begin position="88"/>
        <end position="113"/>
    </location>
</feature>
<reference evidence="2" key="1">
    <citation type="submission" date="2021-01" db="EMBL/GenBank/DDBJ databases">
        <authorList>
            <person name="Corre E."/>
            <person name="Pelletier E."/>
            <person name="Niang G."/>
            <person name="Scheremetjew M."/>
            <person name="Finn R."/>
            <person name="Kale V."/>
            <person name="Holt S."/>
            <person name="Cochrane G."/>
            <person name="Meng A."/>
            <person name="Brown T."/>
            <person name="Cohen L."/>
        </authorList>
    </citation>
    <scope>NUCLEOTIDE SEQUENCE</scope>
    <source>
        <strain evidence="2">CCMP2058</strain>
    </source>
</reference>
<organism evidence="2">
    <name type="scientific">Amorphochlora amoebiformis</name>
    <dbReference type="NCBI Taxonomy" id="1561963"/>
    <lineage>
        <taxon>Eukaryota</taxon>
        <taxon>Sar</taxon>
        <taxon>Rhizaria</taxon>
        <taxon>Cercozoa</taxon>
        <taxon>Chlorarachniophyceae</taxon>
        <taxon>Amorphochlora</taxon>
    </lineage>
</organism>
<keyword evidence="1" id="KW-1133">Transmembrane helix</keyword>
<dbReference type="PANTHER" id="PTHR34370">
    <property type="entry name" value="OS04G0600100 PROTEIN"/>
    <property type="match status" value="1"/>
</dbReference>